<keyword evidence="6" id="KW-1185">Reference proteome</keyword>
<evidence type="ECO:0000313" key="5">
    <source>
        <dbReference type="EMBL" id="CAG9765183.1"/>
    </source>
</evidence>
<dbReference type="PROSITE" id="PS51232">
    <property type="entry name" value="GBD_FH3"/>
    <property type="match status" value="1"/>
</dbReference>
<dbReference type="Proteomes" id="UP001152799">
    <property type="component" value="Chromosome 2"/>
</dbReference>
<sequence>MDLDNHQPCDGLDFIVEHPEYVAKLATALNAIGPTAIRVRKQMFELLAALCAHNEDGRIRTLETLDYYKKLKKQKYRMAFIVQELEQARTTDYQTALVAFINCLIISTSNLIDRIRIRNEFFECQLLQVLNKIRNSKPEPDLSAQIDVFDEQHKSDQSEHQIEFKSVDLDSPLDIFYAILKKVADTSHAAPFLSILQSLLSIDPDDPLSDIIWENLEKLVQKAIVLDKHEDIPKLARLNSRTKLNCTCQQSNSNRRQSGVALNTPYGPLSPPPPNSSSAPPPPPFPQAIPPPPPPIAPPHIPPPPPPNQAMRKNLPPDKEPIIELLPQQEIPAPKSKMKTVNWNKIPSNKVVGTNNIWTQVAHRHQNSPLADIDWSEMEGLFCQQGPAAIDNADNAGNNEERCLRKTRNQTQEITLLDGKRSLNVNIFLKQFRSSNEDIIRLIRNGEHDKIGIEKLKGLLKILPEVDELDMLKSFKGDVLKLGNAENFLMQLTSLSNYKLRIESMLLKEEFESNMSYVKPSINSMVIAAQELMTNKALQEVLYMVLIAGNFLNAGGYAANAAGVKLTSLQKIMDIRANKPNMNLIHFVAQQAEKRGNVLLSFTDNIGILEDAAKTTVEQLKNEISTLEERIRKIKKQIELPVTEPEIKEQMTEFLLMATNDVSNLQKELKKLDTVRKQLAEFFCEDLSSFKIEECFRIFHTFTCKFKQAVIENERRKYQEEQANARKRQREELLAAKRRQMENINGSDDGFIEMQIYGSGIGNSRKSFNGEDEFFATSPLLPRHRLSSFNGNGMDNEKDSPDSSPNGSLRRRRTSKGMIDDQGNLMDFLRNSSDCSNRERRSWGSLDRSWARKAKGTGPKKRPNLLTADFLLERDRTTTPSPVIEVKGSCSAPEEESLPKIESRLKHSESNLETKPKDKSAWRKSTLNVPNSTEEIRNSHRRESHNNMENSRVDILQPIMESNDRKELIGSLGKNMDKDSLTLYIRRPTLETEPKIEVPTIKSPVIVPVSPEPPIIYKPFKDSTLTNNKIDIDQDNVQTPPMLRKTFISPTPTERREVPKPSPCKRILNAAAAESREFDLDIMGDGQFNRFSPTRRTRRQVRTQQKSPPKLLKEKSPEDDKALLSTSQNSILGDFVSPVYIKVDKDEEDPKVEYTPSTTKSSRYSISDLPVKVDKTFSINSLDPSPAKTKSNNSTIKNPILRTNSIVDKNAKNAKNLAPIIKPTLRRNVSITNPKTKMSNSSENFIEAKSNNVKRSASISTAPVSRRSQPMGFMKPTTSSTTKSSAPTTRRSFSIRGRN</sequence>
<feature type="compositionally biased region" description="Polar residues" evidence="2">
    <location>
        <begin position="248"/>
        <end position="261"/>
    </location>
</feature>
<evidence type="ECO:0000313" key="6">
    <source>
        <dbReference type="Proteomes" id="UP001152799"/>
    </source>
</evidence>
<dbReference type="Pfam" id="PF06367">
    <property type="entry name" value="Drf_FH3"/>
    <property type="match status" value="1"/>
</dbReference>
<feature type="compositionally biased region" description="Polar residues" evidence="2">
    <location>
        <begin position="1251"/>
        <end position="1268"/>
    </location>
</feature>
<gene>
    <name evidence="5" type="ORF">CEUTPL_LOCUS5798</name>
</gene>
<organism evidence="5 6">
    <name type="scientific">Ceutorhynchus assimilis</name>
    <name type="common">cabbage seed weevil</name>
    <dbReference type="NCBI Taxonomy" id="467358"/>
    <lineage>
        <taxon>Eukaryota</taxon>
        <taxon>Metazoa</taxon>
        <taxon>Ecdysozoa</taxon>
        <taxon>Arthropoda</taxon>
        <taxon>Hexapoda</taxon>
        <taxon>Insecta</taxon>
        <taxon>Pterygota</taxon>
        <taxon>Neoptera</taxon>
        <taxon>Endopterygota</taxon>
        <taxon>Coleoptera</taxon>
        <taxon>Polyphaga</taxon>
        <taxon>Cucujiformia</taxon>
        <taxon>Curculionidae</taxon>
        <taxon>Ceutorhynchinae</taxon>
        <taxon>Ceutorhynchus</taxon>
    </lineage>
</organism>
<protein>
    <recommendedName>
        <fullName evidence="7">Inverted formin-2</fullName>
    </recommendedName>
</protein>
<dbReference type="SUPFAM" id="SSF48371">
    <property type="entry name" value="ARM repeat"/>
    <property type="match status" value="1"/>
</dbReference>
<feature type="domain" description="GBD/FH3" evidence="3">
    <location>
        <begin position="1"/>
        <end position="231"/>
    </location>
</feature>
<evidence type="ECO:0000259" key="3">
    <source>
        <dbReference type="PROSITE" id="PS51232"/>
    </source>
</evidence>
<dbReference type="Gene3D" id="1.25.10.10">
    <property type="entry name" value="Leucine-rich Repeat Variant"/>
    <property type="match status" value="1"/>
</dbReference>
<keyword evidence="1" id="KW-0175">Coiled coil</keyword>
<feature type="region of interest" description="Disordered" evidence="2">
    <location>
        <begin position="881"/>
        <end position="946"/>
    </location>
</feature>
<feature type="region of interest" description="Disordered" evidence="2">
    <location>
        <begin position="1089"/>
        <end position="1121"/>
    </location>
</feature>
<feature type="domain" description="FH2" evidence="4">
    <location>
        <begin position="328"/>
        <end position="732"/>
    </location>
</feature>
<dbReference type="SMART" id="SM01139">
    <property type="entry name" value="Drf_FH3"/>
    <property type="match status" value="1"/>
</dbReference>
<dbReference type="EMBL" id="OU892278">
    <property type="protein sequence ID" value="CAG9765183.1"/>
    <property type="molecule type" value="Genomic_DNA"/>
</dbReference>
<dbReference type="InterPro" id="IPR014768">
    <property type="entry name" value="GBD/FH3_dom"/>
</dbReference>
<dbReference type="SMART" id="SM00498">
    <property type="entry name" value="FH2"/>
    <property type="match status" value="1"/>
</dbReference>
<dbReference type="Gene3D" id="1.20.58.2220">
    <property type="entry name" value="Formin, FH2 domain"/>
    <property type="match status" value="1"/>
</dbReference>
<evidence type="ECO:0000259" key="4">
    <source>
        <dbReference type="PROSITE" id="PS51444"/>
    </source>
</evidence>
<evidence type="ECO:0000256" key="1">
    <source>
        <dbReference type="SAM" id="Coils"/>
    </source>
</evidence>
<accession>A0A9N9QCW3</accession>
<dbReference type="InterPro" id="IPR015425">
    <property type="entry name" value="FH2_Formin"/>
</dbReference>
<feature type="region of interest" description="Disordered" evidence="2">
    <location>
        <begin position="785"/>
        <end position="820"/>
    </location>
</feature>
<dbReference type="GO" id="GO:0003779">
    <property type="term" value="F:actin binding"/>
    <property type="evidence" value="ECO:0007669"/>
    <property type="project" value="InterPro"/>
</dbReference>
<dbReference type="PANTHER" id="PTHR46345">
    <property type="entry name" value="INVERTED FORMIN-2"/>
    <property type="match status" value="1"/>
</dbReference>
<dbReference type="PANTHER" id="PTHR46345:SF8">
    <property type="entry name" value="FORMIN 3, ISOFORM B"/>
    <property type="match status" value="1"/>
</dbReference>
<feature type="compositionally biased region" description="Basic and acidic residues" evidence="2">
    <location>
        <begin position="897"/>
        <end position="921"/>
    </location>
</feature>
<dbReference type="InterPro" id="IPR016024">
    <property type="entry name" value="ARM-type_fold"/>
</dbReference>
<dbReference type="InterPro" id="IPR010472">
    <property type="entry name" value="FH3_dom"/>
</dbReference>
<dbReference type="Pfam" id="PF02181">
    <property type="entry name" value="FH2"/>
    <property type="match status" value="1"/>
</dbReference>
<dbReference type="SUPFAM" id="SSF101447">
    <property type="entry name" value="Formin homology 2 domain (FH2 domain)"/>
    <property type="match status" value="1"/>
</dbReference>
<feature type="compositionally biased region" description="Basic and acidic residues" evidence="2">
    <location>
        <begin position="1111"/>
        <end position="1121"/>
    </location>
</feature>
<feature type="compositionally biased region" description="Pro residues" evidence="2">
    <location>
        <begin position="268"/>
        <end position="308"/>
    </location>
</feature>
<feature type="coiled-coil region" evidence="1">
    <location>
        <begin position="610"/>
        <end position="637"/>
    </location>
</feature>
<dbReference type="PROSITE" id="PS51444">
    <property type="entry name" value="FH2"/>
    <property type="match status" value="1"/>
</dbReference>
<evidence type="ECO:0000256" key="2">
    <source>
        <dbReference type="SAM" id="MobiDB-lite"/>
    </source>
</evidence>
<dbReference type="Gene3D" id="1.10.238.150">
    <property type="entry name" value="Formin, FH3 diaphanous domain"/>
    <property type="match status" value="1"/>
</dbReference>
<feature type="compositionally biased region" description="Polar residues" evidence="2">
    <location>
        <begin position="923"/>
        <end position="933"/>
    </location>
</feature>
<proteinExistence type="predicted"/>
<name>A0A9N9QCW3_9CUCU</name>
<feature type="region of interest" description="Disordered" evidence="2">
    <location>
        <begin position="248"/>
        <end position="316"/>
    </location>
</feature>
<evidence type="ECO:0008006" key="7">
    <source>
        <dbReference type="Google" id="ProtNLM"/>
    </source>
</evidence>
<dbReference type="OrthoDB" id="26518at2759"/>
<dbReference type="InterPro" id="IPR042201">
    <property type="entry name" value="FH2_Formin_sf"/>
</dbReference>
<reference evidence="5" key="1">
    <citation type="submission" date="2022-01" db="EMBL/GenBank/DDBJ databases">
        <authorList>
            <person name="King R."/>
        </authorList>
    </citation>
    <scope>NUCLEOTIDE SEQUENCE</scope>
</reference>
<feature type="region of interest" description="Disordered" evidence="2">
    <location>
        <begin position="1251"/>
        <end position="1299"/>
    </location>
</feature>
<dbReference type="InterPro" id="IPR011989">
    <property type="entry name" value="ARM-like"/>
</dbReference>
<feature type="compositionally biased region" description="Low complexity" evidence="2">
    <location>
        <begin position="1275"/>
        <end position="1292"/>
    </location>
</feature>